<dbReference type="SMART" id="SM00408">
    <property type="entry name" value="IGc2"/>
    <property type="match status" value="2"/>
</dbReference>
<organism evidence="9 10">
    <name type="scientific">Exaiptasia diaphana</name>
    <name type="common">Tropical sea anemone</name>
    <name type="synonym">Aiptasia pulchella</name>
    <dbReference type="NCBI Taxonomy" id="2652724"/>
    <lineage>
        <taxon>Eukaryota</taxon>
        <taxon>Metazoa</taxon>
        <taxon>Cnidaria</taxon>
        <taxon>Anthozoa</taxon>
        <taxon>Hexacorallia</taxon>
        <taxon>Actiniaria</taxon>
        <taxon>Aiptasiidae</taxon>
        <taxon>Exaiptasia</taxon>
    </lineage>
</organism>
<comment type="subcellular location">
    <subcellularLocation>
        <location evidence="1">Cell membrane</location>
    </subcellularLocation>
</comment>
<reference evidence="9" key="1">
    <citation type="submission" date="2022-11" db="UniProtKB">
        <authorList>
            <consortium name="EnsemblMetazoa"/>
        </authorList>
    </citation>
    <scope>IDENTIFICATION</scope>
</reference>
<evidence type="ECO:0000256" key="3">
    <source>
        <dbReference type="ARBA" id="ARBA00022737"/>
    </source>
</evidence>
<dbReference type="GO" id="GO:0007156">
    <property type="term" value="P:homophilic cell adhesion via plasma membrane adhesion molecules"/>
    <property type="evidence" value="ECO:0007669"/>
    <property type="project" value="TreeGrafter"/>
</dbReference>
<evidence type="ECO:0000313" key="9">
    <source>
        <dbReference type="EnsemblMetazoa" id="XP_020906604.1"/>
    </source>
</evidence>
<dbReference type="GO" id="GO:0030424">
    <property type="term" value="C:axon"/>
    <property type="evidence" value="ECO:0007669"/>
    <property type="project" value="TreeGrafter"/>
</dbReference>
<dbReference type="GeneID" id="110244732"/>
<dbReference type="InterPro" id="IPR036179">
    <property type="entry name" value="Ig-like_dom_sf"/>
</dbReference>
<dbReference type="AlphaFoldDB" id="A0A913XMB8"/>
<keyword evidence="7" id="KW-0393">Immunoglobulin domain</keyword>
<feature type="domain" description="Ig-like" evidence="8">
    <location>
        <begin position="106"/>
        <end position="176"/>
    </location>
</feature>
<dbReference type="InterPro" id="IPR013098">
    <property type="entry name" value="Ig_I-set"/>
</dbReference>
<dbReference type="EnsemblMetazoa" id="XM_021050945.2">
    <property type="protein sequence ID" value="XP_020906604.1"/>
    <property type="gene ID" value="LOC110244732"/>
</dbReference>
<keyword evidence="10" id="KW-1185">Reference proteome</keyword>
<evidence type="ECO:0000256" key="4">
    <source>
        <dbReference type="ARBA" id="ARBA00023136"/>
    </source>
</evidence>
<dbReference type="InterPro" id="IPR050958">
    <property type="entry name" value="Cell_Adh-Cytoskel_Orgn"/>
</dbReference>
<protein>
    <recommendedName>
        <fullName evidence="8">Ig-like domain-containing protein</fullName>
    </recommendedName>
</protein>
<evidence type="ECO:0000313" key="10">
    <source>
        <dbReference type="Proteomes" id="UP000887567"/>
    </source>
</evidence>
<evidence type="ECO:0000256" key="6">
    <source>
        <dbReference type="ARBA" id="ARBA00023180"/>
    </source>
</evidence>
<keyword evidence="3" id="KW-0677">Repeat</keyword>
<dbReference type="Pfam" id="PF13927">
    <property type="entry name" value="Ig_3"/>
    <property type="match status" value="1"/>
</dbReference>
<evidence type="ECO:0000256" key="2">
    <source>
        <dbReference type="ARBA" id="ARBA00022475"/>
    </source>
</evidence>
<dbReference type="KEGG" id="epa:110244732"/>
<dbReference type="SMART" id="SM00409">
    <property type="entry name" value="IG"/>
    <property type="match status" value="1"/>
</dbReference>
<dbReference type="SUPFAM" id="SSF48726">
    <property type="entry name" value="Immunoglobulin"/>
    <property type="match status" value="2"/>
</dbReference>
<dbReference type="FunFam" id="2.60.40.10:FF:000005">
    <property type="entry name" value="Neuronal cell adhesion molecule"/>
    <property type="match status" value="1"/>
</dbReference>
<evidence type="ECO:0000256" key="7">
    <source>
        <dbReference type="ARBA" id="ARBA00023319"/>
    </source>
</evidence>
<dbReference type="PANTHER" id="PTHR45080">
    <property type="entry name" value="CONTACTIN 5"/>
    <property type="match status" value="1"/>
</dbReference>
<dbReference type="InterPro" id="IPR007110">
    <property type="entry name" value="Ig-like_dom"/>
</dbReference>
<sequence length="176" mass="19177">MTGPKGPKRDRGPSLARPIVLISPTHLIVNESQSAILHCSSNGYPRPDVVWSKNNGTLPNKRAVVDSTGKLDIKHVTPNDSGIYQCKASNLLGSTKTTAILQVNFPPLLTFNKRTIYKKIGDDIRLPTCHVTGIPEPKVTWSKSIGSLPDNRSVVRDGHFTVLKAKKDDSGTCLQI</sequence>
<accession>A0A913XMB8</accession>
<dbReference type="Gene3D" id="2.60.40.10">
    <property type="entry name" value="Immunoglobulins"/>
    <property type="match status" value="2"/>
</dbReference>
<proteinExistence type="predicted"/>
<keyword evidence="5" id="KW-1015">Disulfide bond</keyword>
<dbReference type="PANTHER" id="PTHR45080:SF32">
    <property type="entry name" value="MAM DOMAIN CONTAINING GLYCOSYLPHOSPHATIDYLINOSITOL ANCHOR 1"/>
    <property type="match status" value="1"/>
</dbReference>
<keyword evidence="6" id="KW-0325">Glycoprotein</keyword>
<dbReference type="GO" id="GO:0005886">
    <property type="term" value="C:plasma membrane"/>
    <property type="evidence" value="ECO:0007669"/>
    <property type="project" value="UniProtKB-SubCell"/>
</dbReference>
<dbReference type="GO" id="GO:0050808">
    <property type="term" value="P:synapse organization"/>
    <property type="evidence" value="ECO:0007669"/>
    <property type="project" value="TreeGrafter"/>
</dbReference>
<dbReference type="CDD" id="cd00096">
    <property type="entry name" value="Ig"/>
    <property type="match status" value="1"/>
</dbReference>
<dbReference type="InterPro" id="IPR013783">
    <property type="entry name" value="Ig-like_fold"/>
</dbReference>
<dbReference type="PROSITE" id="PS50835">
    <property type="entry name" value="IG_LIKE"/>
    <property type="match status" value="2"/>
</dbReference>
<dbReference type="OMA" id="EMSVTCT"/>
<keyword evidence="4" id="KW-0472">Membrane</keyword>
<evidence type="ECO:0000256" key="5">
    <source>
        <dbReference type="ARBA" id="ARBA00023157"/>
    </source>
</evidence>
<evidence type="ECO:0000256" key="1">
    <source>
        <dbReference type="ARBA" id="ARBA00004236"/>
    </source>
</evidence>
<feature type="domain" description="Ig-like" evidence="8">
    <location>
        <begin position="18"/>
        <end position="104"/>
    </location>
</feature>
<dbReference type="Proteomes" id="UP000887567">
    <property type="component" value="Unplaced"/>
</dbReference>
<dbReference type="InterPro" id="IPR003598">
    <property type="entry name" value="Ig_sub2"/>
</dbReference>
<dbReference type="OrthoDB" id="5987466at2759"/>
<name>A0A913XMB8_EXADI</name>
<evidence type="ECO:0000259" key="8">
    <source>
        <dbReference type="PROSITE" id="PS50835"/>
    </source>
</evidence>
<dbReference type="GO" id="GO:0043025">
    <property type="term" value="C:neuronal cell body"/>
    <property type="evidence" value="ECO:0007669"/>
    <property type="project" value="TreeGrafter"/>
</dbReference>
<dbReference type="Pfam" id="PF07679">
    <property type="entry name" value="I-set"/>
    <property type="match status" value="1"/>
</dbReference>
<dbReference type="GO" id="GO:0008046">
    <property type="term" value="F:axon guidance receptor activity"/>
    <property type="evidence" value="ECO:0007669"/>
    <property type="project" value="TreeGrafter"/>
</dbReference>
<dbReference type="InterPro" id="IPR003599">
    <property type="entry name" value="Ig_sub"/>
</dbReference>
<dbReference type="RefSeq" id="XP_020906604.1">
    <property type="nucleotide sequence ID" value="XM_021050945.2"/>
</dbReference>
<keyword evidence="2" id="KW-1003">Cell membrane</keyword>